<dbReference type="Proteomes" id="UP001432146">
    <property type="component" value="Unassembled WGS sequence"/>
</dbReference>
<feature type="compositionally biased region" description="Basic and acidic residues" evidence="1">
    <location>
        <begin position="56"/>
        <end position="67"/>
    </location>
</feature>
<organism evidence="2 3">
    <name type="scientific">Tetragonisca angustula</name>
    <dbReference type="NCBI Taxonomy" id="166442"/>
    <lineage>
        <taxon>Eukaryota</taxon>
        <taxon>Metazoa</taxon>
        <taxon>Ecdysozoa</taxon>
        <taxon>Arthropoda</taxon>
        <taxon>Hexapoda</taxon>
        <taxon>Insecta</taxon>
        <taxon>Pterygota</taxon>
        <taxon>Neoptera</taxon>
        <taxon>Endopterygota</taxon>
        <taxon>Hymenoptera</taxon>
        <taxon>Apocrita</taxon>
        <taxon>Aculeata</taxon>
        <taxon>Apoidea</taxon>
        <taxon>Anthophila</taxon>
        <taxon>Apidae</taxon>
        <taxon>Tetragonisca</taxon>
    </lineage>
</organism>
<sequence>MPVILAHSASRGRNTPSAGQSRTSRSLREDSHENVVMRGWTILLLSRGGTFTGNRSGDDGRKNDFVPRNEQTGNVARKRREESRVDCGRTGGEFEEKV</sequence>
<proteinExistence type="predicted"/>
<feature type="compositionally biased region" description="Basic and acidic residues" evidence="1">
    <location>
        <begin position="79"/>
        <end position="98"/>
    </location>
</feature>
<comment type="caution">
    <text evidence="2">The sequence shown here is derived from an EMBL/GenBank/DDBJ whole genome shotgun (WGS) entry which is preliminary data.</text>
</comment>
<protein>
    <submittedName>
        <fullName evidence="2">Uncharacterized protein</fullName>
    </submittedName>
</protein>
<feature type="region of interest" description="Disordered" evidence="1">
    <location>
        <begin position="1"/>
        <end position="32"/>
    </location>
</feature>
<evidence type="ECO:0000256" key="1">
    <source>
        <dbReference type="SAM" id="MobiDB-lite"/>
    </source>
</evidence>
<dbReference type="AlphaFoldDB" id="A0AAW1A5Y6"/>
<keyword evidence="3" id="KW-1185">Reference proteome</keyword>
<evidence type="ECO:0000313" key="3">
    <source>
        <dbReference type="Proteomes" id="UP001432146"/>
    </source>
</evidence>
<accession>A0AAW1A5Y6</accession>
<gene>
    <name evidence="2" type="ORF">QLX08_003569</name>
</gene>
<feature type="compositionally biased region" description="Polar residues" evidence="1">
    <location>
        <begin position="11"/>
        <end position="24"/>
    </location>
</feature>
<evidence type="ECO:0000313" key="2">
    <source>
        <dbReference type="EMBL" id="KAK9305452.1"/>
    </source>
</evidence>
<dbReference type="EMBL" id="JAWNGG020000051">
    <property type="protein sequence ID" value="KAK9305452.1"/>
    <property type="molecule type" value="Genomic_DNA"/>
</dbReference>
<name>A0AAW1A5Y6_9HYME</name>
<feature type="region of interest" description="Disordered" evidence="1">
    <location>
        <begin position="51"/>
        <end position="98"/>
    </location>
</feature>
<reference evidence="2 3" key="1">
    <citation type="submission" date="2024-05" db="EMBL/GenBank/DDBJ databases">
        <title>The nuclear and mitochondrial genome assemblies of Tetragonisca angustula (Apidae: Meliponini), a tiny yet remarkable pollinator in the Neotropics.</title>
        <authorList>
            <person name="Ferrari R."/>
            <person name="Ricardo P.C."/>
            <person name="Dias F.C."/>
            <person name="Araujo N.S."/>
            <person name="Soares D.O."/>
            <person name="Zhou Q.-S."/>
            <person name="Zhu C.-D."/>
            <person name="Coutinho L."/>
            <person name="Airas M.C."/>
            <person name="Batista T.M."/>
        </authorList>
    </citation>
    <scope>NUCLEOTIDE SEQUENCE [LARGE SCALE GENOMIC DNA]</scope>
    <source>
        <strain evidence="2">ASF017062</strain>
        <tissue evidence="2">Abdomen</tissue>
    </source>
</reference>